<evidence type="ECO:0000313" key="3">
    <source>
        <dbReference type="EMBL" id="WJW67255.1"/>
    </source>
</evidence>
<feature type="domain" description="Dienelactone hydrolase" evidence="1">
    <location>
        <begin position="18"/>
        <end position="227"/>
    </location>
</feature>
<evidence type="ECO:0000259" key="1">
    <source>
        <dbReference type="Pfam" id="PF01738"/>
    </source>
</evidence>
<dbReference type="InterPro" id="IPR029058">
    <property type="entry name" value="AB_hydrolase_fold"/>
</dbReference>
<dbReference type="PANTHER" id="PTHR46623">
    <property type="entry name" value="CARBOXYMETHYLENEBUTENOLIDASE-RELATED"/>
    <property type="match status" value="1"/>
</dbReference>
<keyword evidence="2" id="KW-0378">Hydrolase</keyword>
<reference evidence="2 4" key="1">
    <citation type="submission" date="2020-06" db="EMBL/GenBank/DDBJ databases">
        <title>Anoxygenic phototrophic Chloroflexota member uses a Type I reaction center.</title>
        <authorList>
            <person name="Tsuji J.M."/>
            <person name="Shaw N.A."/>
            <person name="Nagashima S."/>
            <person name="Venkiteswaran J."/>
            <person name="Schiff S.L."/>
            <person name="Hanada S."/>
            <person name="Tank M."/>
            <person name="Neufeld J.D."/>
        </authorList>
    </citation>
    <scope>NUCLEOTIDE SEQUENCE [LARGE SCALE GENOMIC DNA]</scope>
    <source>
        <strain evidence="2">L227-S17</strain>
    </source>
</reference>
<gene>
    <name evidence="2" type="ORF">HXX08_05835</name>
    <name evidence="3" type="ORF">OZ401_000514</name>
</gene>
<dbReference type="InterPro" id="IPR002925">
    <property type="entry name" value="Dienelactn_hydro"/>
</dbReference>
<dbReference type="RefSeq" id="WP_341469154.1">
    <property type="nucleotide sequence ID" value="NZ_CP128399.1"/>
</dbReference>
<dbReference type="PANTHER" id="PTHR46623:SF6">
    <property type="entry name" value="ALPHA_BETA-HYDROLASES SUPERFAMILY PROTEIN"/>
    <property type="match status" value="1"/>
</dbReference>
<accession>A0A8T7LWP1</accession>
<dbReference type="Pfam" id="PF01738">
    <property type="entry name" value="DLH"/>
    <property type="match status" value="1"/>
</dbReference>
<dbReference type="Proteomes" id="UP001431572">
    <property type="component" value="Chromosome 1"/>
</dbReference>
<dbReference type="EMBL" id="CP128399">
    <property type="protein sequence ID" value="WJW67255.1"/>
    <property type="molecule type" value="Genomic_DNA"/>
</dbReference>
<dbReference type="SUPFAM" id="SSF53474">
    <property type="entry name" value="alpha/beta-Hydrolases"/>
    <property type="match status" value="1"/>
</dbReference>
<evidence type="ECO:0000313" key="5">
    <source>
        <dbReference type="Proteomes" id="UP001431572"/>
    </source>
</evidence>
<dbReference type="Gene3D" id="3.40.50.1820">
    <property type="entry name" value="alpha/beta hydrolase"/>
    <property type="match status" value="1"/>
</dbReference>
<name>A0A8T7LWP1_9CHLR</name>
<dbReference type="GO" id="GO:0016787">
    <property type="term" value="F:hydrolase activity"/>
    <property type="evidence" value="ECO:0007669"/>
    <property type="project" value="UniProtKB-KW"/>
</dbReference>
<dbReference type="Proteomes" id="UP000521676">
    <property type="component" value="Unassembled WGS sequence"/>
</dbReference>
<organism evidence="2 4">
    <name type="scientific">Candidatus Chlorohelix allophototropha</name>
    <dbReference type="NCBI Taxonomy" id="3003348"/>
    <lineage>
        <taxon>Bacteria</taxon>
        <taxon>Bacillati</taxon>
        <taxon>Chloroflexota</taxon>
        <taxon>Chloroflexia</taxon>
        <taxon>Candidatus Chloroheliales</taxon>
        <taxon>Candidatus Chloroheliaceae</taxon>
        <taxon>Candidatus Chlorohelix</taxon>
    </lineage>
</organism>
<reference evidence="3" key="2">
    <citation type="journal article" date="2024" name="Nature">
        <title>Anoxygenic phototroph of the Chloroflexota uses a type I reaction centre.</title>
        <authorList>
            <person name="Tsuji J.M."/>
            <person name="Shaw N.A."/>
            <person name="Nagashima S."/>
            <person name="Venkiteswaran J.J."/>
            <person name="Schiff S.L."/>
            <person name="Watanabe T."/>
            <person name="Fukui M."/>
            <person name="Hanada S."/>
            <person name="Tank M."/>
            <person name="Neufeld J.D."/>
        </authorList>
    </citation>
    <scope>NUCLEOTIDE SEQUENCE</scope>
    <source>
        <strain evidence="3">L227-S17</strain>
    </source>
</reference>
<evidence type="ECO:0000313" key="4">
    <source>
        <dbReference type="Proteomes" id="UP000521676"/>
    </source>
</evidence>
<sequence length="233" mass="25921">MHEQEELITEEVKAGVYAAYLAHPKSGENLPSVLIIHEIFGLNENIRDIARRFAREGYVALAVDLYSKENVRQLCIFKTVAGMIISARKTAHMGALDEAANWLKNLPGVSPEKLGVIGFCMGGGYALAFAVSSKQLKAVSAFYGMNPRPLDSVAQACPVMASYGSKDQFFAKQGLKLEKKLKEFGIPHDVKVYEDANHAFFNDTWSNYNPEAAKDAWQRTLAFFSEHISNRKK</sequence>
<dbReference type="InterPro" id="IPR051049">
    <property type="entry name" value="Dienelactone_hydrolase-like"/>
</dbReference>
<keyword evidence="5" id="KW-1185">Reference proteome</keyword>
<proteinExistence type="predicted"/>
<evidence type="ECO:0000313" key="2">
    <source>
        <dbReference type="EMBL" id="NWJ45383.1"/>
    </source>
</evidence>
<dbReference type="EMBL" id="JACATZ010000001">
    <property type="protein sequence ID" value="NWJ45383.1"/>
    <property type="molecule type" value="Genomic_DNA"/>
</dbReference>
<dbReference type="AlphaFoldDB" id="A0A8T7LWP1"/>
<protein>
    <submittedName>
        <fullName evidence="2">Dienelactone hydrolase family protein</fullName>
    </submittedName>
</protein>